<feature type="coiled-coil region" evidence="1">
    <location>
        <begin position="170"/>
        <end position="218"/>
    </location>
</feature>
<feature type="compositionally biased region" description="Basic and acidic residues" evidence="2">
    <location>
        <begin position="139"/>
        <end position="155"/>
    </location>
</feature>
<dbReference type="AlphaFoldDB" id="A0AAU9ICP1"/>
<feature type="region of interest" description="Disordered" evidence="2">
    <location>
        <begin position="136"/>
        <end position="155"/>
    </location>
</feature>
<accession>A0AAU9ICP1</accession>
<sequence>MTDIDLSDLERGLHDLFEYAFVTNCKLDDAEVTPEERQTLGELDSLEVLENFKDLILELINFKKNHKNSDAAELNQRCEQFEKMLQKLEAEVRNHIRVEHQLKLHIETSQSKVDELEKSNEQANAKIKKLENKLLNLEKNPKQRHNENKPNNEKTLPKDLFIRKDTEDKITKLEEIAEKREKFIQKLESEFATTKSLLEEKSKECEKYKKEIIKLKEKEKEKSGDFRVINNIDYLKKRIEEKSIELGKVQIRVKDKTGEKSAFIKERGRNTRGSLGEIDLMRNASPDGLRKELTEPPLRHHDDKKGNGTIKRPRSSSRGHIRSASDHARPNSSKRAPSR</sequence>
<gene>
    <name evidence="3" type="ORF">BSTOLATCC_MIC5201</name>
</gene>
<evidence type="ECO:0000256" key="1">
    <source>
        <dbReference type="SAM" id="Coils"/>
    </source>
</evidence>
<evidence type="ECO:0000313" key="3">
    <source>
        <dbReference type="EMBL" id="CAG9311942.1"/>
    </source>
</evidence>
<reference evidence="3" key="1">
    <citation type="submission" date="2021-09" db="EMBL/GenBank/DDBJ databases">
        <authorList>
            <consortium name="AG Swart"/>
            <person name="Singh M."/>
            <person name="Singh A."/>
            <person name="Seah K."/>
            <person name="Emmerich C."/>
        </authorList>
    </citation>
    <scope>NUCLEOTIDE SEQUENCE</scope>
    <source>
        <strain evidence="3">ATCC30299</strain>
    </source>
</reference>
<organism evidence="3 4">
    <name type="scientific">Blepharisma stoltei</name>
    <dbReference type="NCBI Taxonomy" id="1481888"/>
    <lineage>
        <taxon>Eukaryota</taxon>
        <taxon>Sar</taxon>
        <taxon>Alveolata</taxon>
        <taxon>Ciliophora</taxon>
        <taxon>Postciliodesmatophora</taxon>
        <taxon>Heterotrichea</taxon>
        <taxon>Heterotrichida</taxon>
        <taxon>Blepharismidae</taxon>
        <taxon>Blepharisma</taxon>
    </lineage>
</organism>
<feature type="compositionally biased region" description="Basic residues" evidence="2">
    <location>
        <begin position="311"/>
        <end position="321"/>
    </location>
</feature>
<dbReference type="Proteomes" id="UP001162131">
    <property type="component" value="Unassembled WGS sequence"/>
</dbReference>
<feature type="compositionally biased region" description="Polar residues" evidence="2">
    <location>
        <begin position="330"/>
        <end position="339"/>
    </location>
</feature>
<feature type="region of interest" description="Disordered" evidence="2">
    <location>
        <begin position="262"/>
        <end position="339"/>
    </location>
</feature>
<keyword evidence="1" id="KW-0175">Coiled coil</keyword>
<keyword evidence="4" id="KW-1185">Reference proteome</keyword>
<evidence type="ECO:0000256" key="2">
    <source>
        <dbReference type="SAM" id="MobiDB-lite"/>
    </source>
</evidence>
<proteinExistence type="predicted"/>
<comment type="caution">
    <text evidence="3">The sequence shown here is derived from an EMBL/GenBank/DDBJ whole genome shotgun (WGS) entry which is preliminary data.</text>
</comment>
<dbReference type="EMBL" id="CAJZBQ010000005">
    <property type="protein sequence ID" value="CAG9311942.1"/>
    <property type="molecule type" value="Genomic_DNA"/>
</dbReference>
<evidence type="ECO:0000313" key="4">
    <source>
        <dbReference type="Proteomes" id="UP001162131"/>
    </source>
</evidence>
<feature type="compositionally biased region" description="Basic and acidic residues" evidence="2">
    <location>
        <begin position="288"/>
        <end position="306"/>
    </location>
</feature>
<protein>
    <submittedName>
        <fullName evidence="3">Uncharacterized protein</fullName>
    </submittedName>
</protein>
<name>A0AAU9ICP1_9CILI</name>